<evidence type="ECO:0000313" key="6">
    <source>
        <dbReference type="Proteomes" id="UP001500443"/>
    </source>
</evidence>
<accession>A0ABP4K8A4</accession>
<sequence length="198" mass="21571">MPDNGVPDADRDAYLPPVKILVAGGFGVGKTTAVGAVSEITPLRTEERLSAAGVGVDDLSGIEQKSATTVAMDFGRITLDVAVLMLFGTPGQERFWFMWDDLLRGALGAVVLVDTRRLDRSFAAVDFFESRDLPFVVAANCFFGEQDYDPEDIRDALTLKEPTTPIVLFDARERESVRGVLLALMDHLIESAEPAHAR</sequence>
<comment type="caution">
    <text evidence="5">The sequence shown here is derived from an EMBL/GenBank/DDBJ whole genome shotgun (WGS) entry which is preliminary data.</text>
</comment>
<evidence type="ECO:0000256" key="3">
    <source>
        <dbReference type="ARBA" id="ARBA00022801"/>
    </source>
</evidence>
<dbReference type="PANTHER" id="PTHR42708">
    <property type="entry name" value="ATP/GTP-BINDING PROTEIN-RELATED"/>
    <property type="match status" value="1"/>
</dbReference>
<dbReference type="PANTHER" id="PTHR42708:SF1">
    <property type="entry name" value="GLIDING MOTILITY PROTEIN MGLA"/>
    <property type="match status" value="1"/>
</dbReference>
<organism evidence="5 6">
    <name type="scientific">Streptomyces synnematoformans</name>
    <dbReference type="NCBI Taxonomy" id="415721"/>
    <lineage>
        <taxon>Bacteria</taxon>
        <taxon>Bacillati</taxon>
        <taxon>Actinomycetota</taxon>
        <taxon>Actinomycetes</taxon>
        <taxon>Kitasatosporales</taxon>
        <taxon>Streptomycetaceae</taxon>
        <taxon>Streptomyces</taxon>
    </lineage>
</organism>
<reference evidence="6" key="1">
    <citation type="journal article" date="2019" name="Int. J. Syst. Evol. Microbiol.">
        <title>The Global Catalogue of Microorganisms (GCM) 10K type strain sequencing project: providing services to taxonomists for standard genome sequencing and annotation.</title>
        <authorList>
            <consortium name="The Broad Institute Genomics Platform"/>
            <consortium name="The Broad Institute Genome Sequencing Center for Infectious Disease"/>
            <person name="Wu L."/>
            <person name="Ma J."/>
        </authorList>
    </citation>
    <scope>NUCLEOTIDE SEQUENCE [LARGE SCALE GENOMIC DNA]</scope>
    <source>
        <strain evidence="6">JCM 15481</strain>
    </source>
</reference>
<dbReference type="Gene3D" id="3.40.50.300">
    <property type="entry name" value="P-loop containing nucleotide triphosphate hydrolases"/>
    <property type="match status" value="1"/>
</dbReference>
<dbReference type="InterPro" id="IPR004130">
    <property type="entry name" value="Gpn"/>
</dbReference>
<dbReference type="RefSeq" id="WP_425582450.1">
    <property type="nucleotide sequence ID" value="NZ_BAAAPF010000254.1"/>
</dbReference>
<dbReference type="EMBL" id="BAAAPF010000254">
    <property type="protein sequence ID" value="GAA1499672.1"/>
    <property type="molecule type" value="Genomic_DNA"/>
</dbReference>
<dbReference type="Pfam" id="PF03029">
    <property type="entry name" value="ATP_bind_1"/>
    <property type="match status" value="1"/>
</dbReference>
<evidence type="ECO:0000313" key="5">
    <source>
        <dbReference type="EMBL" id="GAA1499672.1"/>
    </source>
</evidence>
<dbReference type="InterPro" id="IPR027417">
    <property type="entry name" value="P-loop_NTPase"/>
</dbReference>
<dbReference type="InterPro" id="IPR052705">
    <property type="entry name" value="Gliding_Motility_GTPase"/>
</dbReference>
<dbReference type="CDD" id="cd00882">
    <property type="entry name" value="Ras_like_GTPase"/>
    <property type="match status" value="1"/>
</dbReference>
<evidence type="ECO:0000256" key="2">
    <source>
        <dbReference type="ARBA" id="ARBA00022741"/>
    </source>
</evidence>
<gene>
    <name evidence="5" type="ORF">GCM10009802_53780</name>
</gene>
<dbReference type="Proteomes" id="UP001500443">
    <property type="component" value="Unassembled WGS sequence"/>
</dbReference>
<keyword evidence="6" id="KW-1185">Reference proteome</keyword>
<dbReference type="SUPFAM" id="SSF52540">
    <property type="entry name" value="P-loop containing nucleoside triphosphate hydrolases"/>
    <property type="match status" value="1"/>
</dbReference>
<proteinExistence type="inferred from homology"/>
<keyword evidence="4" id="KW-0342">GTP-binding</keyword>
<evidence type="ECO:0000256" key="1">
    <source>
        <dbReference type="ARBA" id="ARBA00005290"/>
    </source>
</evidence>
<comment type="similarity">
    <text evidence="1">Belongs to the GPN-loop GTPase family.</text>
</comment>
<protein>
    <submittedName>
        <fullName evidence="5">ATP/GTP-binding protein</fullName>
    </submittedName>
</protein>
<keyword evidence="3" id="KW-0378">Hydrolase</keyword>
<keyword evidence="2" id="KW-0547">Nucleotide-binding</keyword>
<name>A0ABP4K8A4_9ACTN</name>
<evidence type="ECO:0000256" key="4">
    <source>
        <dbReference type="ARBA" id="ARBA00023134"/>
    </source>
</evidence>